<keyword evidence="3" id="KW-0309">Germination</keyword>
<comment type="subcellular location">
    <subcellularLocation>
        <location evidence="1">Membrane</location>
        <topology evidence="1">Lipid-anchor</topology>
    </subcellularLocation>
</comment>
<dbReference type="Pfam" id="PF25198">
    <property type="entry name" value="Spore_GerAC_N"/>
    <property type="match status" value="1"/>
</dbReference>
<evidence type="ECO:0000256" key="6">
    <source>
        <dbReference type="ARBA" id="ARBA00023139"/>
    </source>
</evidence>
<keyword evidence="6" id="KW-0564">Palmitate</keyword>
<feature type="coiled-coil region" evidence="8">
    <location>
        <begin position="278"/>
        <end position="305"/>
    </location>
</feature>
<dbReference type="InterPro" id="IPR057336">
    <property type="entry name" value="GerAC_N"/>
</dbReference>
<dbReference type="GO" id="GO:0016020">
    <property type="term" value="C:membrane"/>
    <property type="evidence" value="ECO:0007669"/>
    <property type="project" value="UniProtKB-SubCell"/>
</dbReference>
<keyword evidence="4" id="KW-0732">Signal</keyword>
<keyword evidence="13" id="KW-1185">Reference proteome</keyword>
<dbReference type="Proteomes" id="UP000253314">
    <property type="component" value="Unassembled WGS sequence"/>
</dbReference>
<evidence type="ECO:0000259" key="10">
    <source>
        <dbReference type="Pfam" id="PF05504"/>
    </source>
</evidence>
<dbReference type="PANTHER" id="PTHR35789">
    <property type="entry name" value="SPORE GERMINATION PROTEIN B3"/>
    <property type="match status" value="1"/>
</dbReference>
<feature type="region of interest" description="Disordered" evidence="9">
    <location>
        <begin position="58"/>
        <end position="77"/>
    </location>
</feature>
<evidence type="ECO:0000256" key="1">
    <source>
        <dbReference type="ARBA" id="ARBA00004635"/>
    </source>
</evidence>
<dbReference type="OrthoDB" id="2592518at2"/>
<feature type="domain" description="Spore germination GerAC-like C-terminal" evidence="10">
    <location>
        <begin position="196"/>
        <end position="354"/>
    </location>
</feature>
<keyword evidence="7" id="KW-0449">Lipoprotein</keyword>
<reference evidence="12 13" key="1">
    <citation type="submission" date="2018-07" db="EMBL/GenBank/DDBJ databases">
        <title>Lottiidibacillus patelloidae gen. nov., sp. nov., isolated from the intestinal tract of a marine limpet and the reclassification of B. taeanensis BH030017T, B. algicola KMM 3737T and B. hwajinpoensis SW-72T as genus Lottiidibacillus.</title>
        <authorList>
            <person name="Liu R."/>
            <person name="Huang Z."/>
        </authorList>
    </citation>
    <scope>NUCLEOTIDE SEQUENCE [LARGE SCALE GENOMIC DNA]</scope>
    <source>
        <strain evidence="12 13">BH030017</strain>
    </source>
</reference>
<evidence type="ECO:0000313" key="13">
    <source>
        <dbReference type="Proteomes" id="UP000253314"/>
    </source>
</evidence>
<dbReference type="PROSITE" id="PS51257">
    <property type="entry name" value="PROKAR_LIPOPROTEIN"/>
    <property type="match status" value="1"/>
</dbReference>
<gene>
    <name evidence="12" type="ORF">DS031_00880</name>
</gene>
<dbReference type="InterPro" id="IPR038501">
    <property type="entry name" value="Spore_GerAC_C_sf"/>
</dbReference>
<evidence type="ECO:0000256" key="2">
    <source>
        <dbReference type="ARBA" id="ARBA00007886"/>
    </source>
</evidence>
<dbReference type="EMBL" id="QOCW01000001">
    <property type="protein sequence ID" value="RBW71337.1"/>
    <property type="molecule type" value="Genomic_DNA"/>
</dbReference>
<dbReference type="NCBIfam" id="TIGR02887">
    <property type="entry name" value="spore_ger_x_C"/>
    <property type="match status" value="1"/>
</dbReference>
<evidence type="ECO:0000256" key="8">
    <source>
        <dbReference type="SAM" id="Coils"/>
    </source>
</evidence>
<evidence type="ECO:0008006" key="14">
    <source>
        <dbReference type="Google" id="ProtNLM"/>
    </source>
</evidence>
<dbReference type="InterPro" id="IPR046953">
    <property type="entry name" value="Spore_GerAC-like_C"/>
</dbReference>
<evidence type="ECO:0000256" key="7">
    <source>
        <dbReference type="ARBA" id="ARBA00023288"/>
    </source>
</evidence>
<evidence type="ECO:0000259" key="11">
    <source>
        <dbReference type="Pfam" id="PF25198"/>
    </source>
</evidence>
<dbReference type="Pfam" id="PF05504">
    <property type="entry name" value="Spore_GerAC"/>
    <property type="match status" value="1"/>
</dbReference>
<feature type="compositionally biased region" description="Polar residues" evidence="9">
    <location>
        <begin position="60"/>
        <end position="77"/>
    </location>
</feature>
<feature type="domain" description="Spore germination protein N-terminal" evidence="11">
    <location>
        <begin position="21"/>
        <end position="185"/>
    </location>
</feature>
<evidence type="ECO:0000256" key="5">
    <source>
        <dbReference type="ARBA" id="ARBA00023136"/>
    </source>
</evidence>
<dbReference type="AlphaFoldDB" id="A0A366XZH9"/>
<name>A0A366XZH9_9BACI</name>
<accession>A0A366XZH9</accession>
<comment type="similarity">
    <text evidence="2">Belongs to the GerABKC lipoprotein family.</text>
</comment>
<protein>
    <recommendedName>
        <fullName evidence="14">Ger(X)C family spore germination protein</fullName>
    </recommendedName>
</protein>
<keyword evidence="5" id="KW-0472">Membrane</keyword>
<sequence length="357" mass="40420">MKKFLIMLAACFLLSGCVEEEIIDDIQLMFAVAYDPGEDGKIKGTVSTPIFTPDQKVKTETYSNSAHTSKGINSKINSESPEPVVSGKVMVVIFNKELAAKGLIHLVDTLQRDPSIGRHVHLAVSEGEAAPLLESEYTTTDSTGMYLSNIIDQNIKYHLLPKTNLHTFLYQYFGKGIDPYLPIIKKHGEHNHALIEGLALFNDEKFVDKLEYKYMFTFQALAGEFKDGYYELVLKNDHAATIFPIDSDINYHINNVNNIPEIVIDIELKGIISEYTEAKITKETLKKIETELEEKLQKQSKLLIDKFQKLNVDPLGLGHIVKSKTRNWKEEDWKNVYPEASIKVKIKTKIIESGVVR</sequence>
<dbReference type="GO" id="GO:0009847">
    <property type="term" value="P:spore germination"/>
    <property type="evidence" value="ECO:0007669"/>
    <property type="project" value="InterPro"/>
</dbReference>
<keyword evidence="8" id="KW-0175">Coiled coil</keyword>
<evidence type="ECO:0000256" key="9">
    <source>
        <dbReference type="SAM" id="MobiDB-lite"/>
    </source>
</evidence>
<organism evidence="12 13">
    <name type="scientific">Bacillus taeanensis</name>
    <dbReference type="NCBI Taxonomy" id="273032"/>
    <lineage>
        <taxon>Bacteria</taxon>
        <taxon>Bacillati</taxon>
        <taxon>Bacillota</taxon>
        <taxon>Bacilli</taxon>
        <taxon>Bacillales</taxon>
        <taxon>Bacillaceae</taxon>
        <taxon>Bacillus</taxon>
    </lineage>
</organism>
<dbReference type="InterPro" id="IPR008844">
    <property type="entry name" value="Spore_GerAC-like"/>
</dbReference>
<comment type="caution">
    <text evidence="12">The sequence shown here is derived from an EMBL/GenBank/DDBJ whole genome shotgun (WGS) entry which is preliminary data.</text>
</comment>
<evidence type="ECO:0000256" key="4">
    <source>
        <dbReference type="ARBA" id="ARBA00022729"/>
    </source>
</evidence>
<dbReference type="RefSeq" id="WP_113804041.1">
    <property type="nucleotide sequence ID" value="NZ_QOCW01000001.1"/>
</dbReference>
<dbReference type="PANTHER" id="PTHR35789:SF1">
    <property type="entry name" value="SPORE GERMINATION PROTEIN B3"/>
    <property type="match status" value="1"/>
</dbReference>
<evidence type="ECO:0000313" key="12">
    <source>
        <dbReference type="EMBL" id="RBW71337.1"/>
    </source>
</evidence>
<proteinExistence type="inferred from homology"/>
<dbReference type="Gene3D" id="3.30.300.210">
    <property type="entry name" value="Nutrient germinant receptor protein C, domain 3"/>
    <property type="match status" value="1"/>
</dbReference>
<evidence type="ECO:0000256" key="3">
    <source>
        <dbReference type="ARBA" id="ARBA00022544"/>
    </source>
</evidence>